<dbReference type="Proteomes" id="UP000652761">
    <property type="component" value="Unassembled WGS sequence"/>
</dbReference>
<feature type="non-terminal residue" evidence="1">
    <location>
        <position position="182"/>
    </location>
</feature>
<evidence type="ECO:0000313" key="1">
    <source>
        <dbReference type="EMBL" id="MQM07941.1"/>
    </source>
</evidence>
<dbReference type="AlphaFoldDB" id="A0A843WRF7"/>
<proteinExistence type="predicted"/>
<accession>A0A843WRF7</accession>
<protein>
    <submittedName>
        <fullName evidence="1">Uncharacterized protein</fullName>
    </submittedName>
</protein>
<organism evidence="1 2">
    <name type="scientific">Colocasia esculenta</name>
    <name type="common">Wild taro</name>
    <name type="synonym">Arum esculentum</name>
    <dbReference type="NCBI Taxonomy" id="4460"/>
    <lineage>
        <taxon>Eukaryota</taxon>
        <taxon>Viridiplantae</taxon>
        <taxon>Streptophyta</taxon>
        <taxon>Embryophyta</taxon>
        <taxon>Tracheophyta</taxon>
        <taxon>Spermatophyta</taxon>
        <taxon>Magnoliopsida</taxon>
        <taxon>Liliopsida</taxon>
        <taxon>Araceae</taxon>
        <taxon>Aroideae</taxon>
        <taxon>Colocasieae</taxon>
        <taxon>Colocasia</taxon>
    </lineage>
</organism>
<comment type="caution">
    <text evidence="1">The sequence shown here is derived from an EMBL/GenBank/DDBJ whole genome shotgun (WGS) entry which is preliminary data.</text>
</comment>
<keyword evidence="2" id="KW-1185">Reference proteome</keyword>
<sequence>MICSSWGEFPTKPVTSEAHPYSPQKEGLVALLFGFQQECAYIEDVFEVIVHPYMKQVFGRCASASRRLIGRGGCNCWCCEGLFVSQGEDIASSRLALAPEHRANPTRSGKLHLLMERRRHCLEPTDQASTKDVVIAWHTPYDQEVHHLGYAIWGRPKGYWEADSSHGLNRNPQEAEQMRFYR</sequence>
<name>A0A843WRF7_COLES</name>
<evidence type="ECO:0000313" key="2">
    <source>
        <dbReference type="Proteomes" id="UP000652761"/>
    </source>
</evidence>
<dbReference type="EMBL" id="NMUH01003995">
    <property type="protein sequence ID" value="MQM07941.1"/>
    <property type="molecule type" value="Genomic_DNA"/>
</dbReference>
<gene>
    <name evidence="1" type="ORF">Taro_040790</name>
</gene>
<reference evidence="1" key="1">
    <citation type="submission" date="2017-07" db="EMBL/GenBank/DDBJ databases">
        <title>Taro Niue Genome Assembly and Annotation.</title>
        <authorList>
            <person name="Atibalentja N."/>
            <person name="Keating K."/>
            <person name="Fields C.J."/>
        </authorList>
    </citation>
    <scope>NUCLEOTIDE SEQUENCE</scope>
    <source>
        <strain evidence="1">Niue_2</strain>
        <tissue evidence="1">Leaf</tissue>
    </source>
</reference>